<reference evidence="1 2" key="1">
    <citation type="journal article" date="2018" name="Proc. R. Soc. B">
        <title>A non-coding region near Follistatin controls head colour polymorphism in the Gouldian finch.</title>
        <authorList>
            <person name="Toomey M.B."/>
            <person name="Marques C.I."/>
            <person name="Andrade P."/>
            <person name="Araujo P.M."/>
            <person name="Sabatino S."/>
            <person name="Gazda M.A."/>
            <person name="Afonso S."/>
            <person name="Lopes R.J."/>
            <person name="Corbo J.C."/>
            <person name="Carneiro M."/>
        </authorList>
    </citation>
    <scope>NUCLEOTIDE SEQUENCE [LARGE SCALE GENOMIC DNA]</scope>
    <source>
        <strain evidence="1">Red01</strain>
        <tissue evidence="1">Muscle</tissue>
    </source>
</reference>
<dbReference type="EMBL" id="QUSF01000019">
    <property type="protein sequence ID" value="RLW02145.1"/>
    <property type="molecule type" value="Genomic_DNA"/>
</dbReference>
<proteinExistence type="predicted"/>
<dbReference type="AlphaFoldDB" id="A0A3L8SHI7"/>
<gene>
    <name evidence="1" type="ORF">DV515_00007437</name>
</gene>
<organism evidence="1 2">
    <name type="scientific">Chloebia gouldiae</name>
    <name type="common">Gouldian finch</name>
    <name type="synonym">Erythrura gouldiae</name>
    <dbReference type="NCBI Taxonomy" id="44316"/>
    <lineage>
        <taxon>Eukaryota</taxon>
        <taxon>Metazoa</taxon>
        <taxon>Chordata</taxon>
        <taxon>Craniata</taxon>
        <taxon>Vertebrata</taxon>
        <taxon>Euteleostomi</taxon>
        <taxon>Archelosauria</taxon>
        <taxon>Archosauria</taxon>
        <taxon>Dinosauria</taxon>
        <taxon>Saurischia</taxon>
        <taxon>Theropoda</taxon>
        <taxon>Coelurosauria</taxon>
        <taxon>Aves</taxon>
        <taxon>Neognathae</taxon>
        <taxon>Neoaves</taxon>
        <taxon>Telluraves</taxon>
        <taxon>Australaves</taxon>
        <taxon>Passeriformes</taxon>
        <taxon>Passeroidea</taxon>
        <taxon>Passeridae</taxon>
        <taxon>Chloebia</taxon>
    </lineage>
</organism>
<sequence length="148" mass="16090">MTISRKPPCQNKERKSCALLGGLNHRSVKERNRTANFPHGSLEPSFPGECSTSVHRHARASSTLTNLPLQGPTRLLAPPLRSGFASLGVNGAETPATVSYDAEITMSIFYDGLSPRATNIFLELWELFKSRLSSPTAPSAPCPYPLHC</sequence>
<keyword evidence="2" id="KW-1185">Reference proteome</keyword>
<accession>A0A3L8SHI7</accession>
<evidence type="ECO:0000313" key="1">
    <source>
        <dbReference type="EMBL" id="RLW02145.1"/>
    </source>
</evidence>
<protein>
    <submittedName>
        <fullName evidence="1">Uncharacterized protein</fullName>
    </submittedName>
</protein>
<dbReference type="Proteomes" id="UP000276834">
    <property type="component" value="Unassembled WGS sequence"/>
</dbReference>
<evidence type="ECO:0000313" key="2">
    <source>
        <dbReference type="Proteomes" id="UP000276834"/>
    </source>
</evidence>
<name>A0A3L8SHI7_CHLGU</name>
<comment type="caution">
    <text evidence="1">The sequence shown here is derived from an EMBL/GenBank/DDBJ whole genome shotgun (WGS) entry which is preliminary data.</text>
</comment>